<dbReference type="Proteomes" id="UP001234989">
    <property type="component" value="Chromosome 12"/>
</dbReference>
<accession>A0AAF0V8Y6</accession>
<feature type="region of interest" description="Disordered" evidence="1">
    <location>
        <begin position="83"/>
        <end position="105"/>
    </location>
</feature>
<reference evidence="2" key="1">
    <citation type="submission" date="2023-08" db="EMBL/GenBank/DDBJ databases">
        <title>A de novo genome assembly of Solanum verrucosum Schlechtendal, a Mexican diploid species geographically isolated from the other diploid A-genome species in potato relatives.</title>
        <authorList>
            <person name="Hosaka K."/>
        </authorList>
    </citation>
    <scope>NUCLEOTIDE SEQUENCE</scope>
    <source>
        <tissue evidence="2">Young leaves</tissue>
    </source>
</reference>
<proteinExistence type="predicted"/>
<evidence type="ECO:0000313" key="3">
    <source>
        <dbReference type="Proteomes" id="UP001234989"/>
    </source>
</evidence>
<evidence type="ECO:0000313" key="2">
    <source>
        <dbReference type="EMBL" id="WMV58888.1"/>
    </source>
</evidence>
<protein>
    <submittedName>
        <fullName evidence="2">Uncharacterized protein</fullName>
    </submittedName>
</protein>
<organism evidence="2 3">
    <name type="scientific">Solanum verrucosum</name>
    <dbReference type="NCBI Taxonomy" id="315347"/>
    <lineage>
        <taxon>Eukaryota</taxon>
        <taxon>Viridiplantae</taxon>
        <taxon>Streptophyta</taxon>
        <taxon>Embryophyta</taxon>
        <taxon>Tracheophyta</taxon>
        <taxon>Spermatophyta</taxon>
        <taxon>Magnoliopsida</taxon>
        <taxon>eudicotyledons</taxon>
        <taxon>Gunneridae</taxon>
        <taxon>Pentapetalae</taxon>
        <taxon>asterids</taxon>
        <taxon>lamiids</taxon>
        <taxon>Solanales</taxon>
        <taxon>Solanaceae</taxon>
        <taxon>Solanoideae</taxon>
        <taxon>Solaneae</taxon>
        <taxon>Solanum</taxon>
    </lineage>
</organism>
<feature type="compositionally biased region" description="Low complexity" evidence="1">
    <location>
        <begin position="91"/>
        <end position="105"/>
    </location>
</feature>
<dbReference type="AlphaFoldDB" id="A0AAF0V8Y6"/>
<evidence type="ECO:0000256" key="1">
    <source>
        <dbReference type="SAM" id="MobiDB-lite"/>
    </source>
</evidence>
<gene>
    <name evidence="2" type="ORF">MTR67_052273</name>
</gene>
<sequence>MFYSAFFDFESYETTLGEFLTVFTVLEAKGKVRPRPLLVVRGSPLQPLPSQAQKNRLSLDLETDPRSVGQSTVRGSRLIYPASDMNYGRPTRTVVQSTVRTSDRR</sequence>
<dbReference type="EMBL" id="CP133623">
    <property type="protein sequence ID" value="WMV58888.1"/>
    <property type="molecule type" value="Genomic_DNA"/>
</dbReference>
<name>A0AAF0V8Y6_SOLVR</name>
<keyword evidence="3" id="KW-1185">Reference proteome</keyword>